<dbReference type="Pfam" id="PF16363">
    <property type="entry name" value="GDP_Man_Dehyd"/>
    <property type="match status" value="1"/>
</dbReference>
<gene>
    <name evidence="2" type="ORF">UY83_C0003G0017</name>
</gene>
<feature type="domain" description="NAD(P)-binding" evidence="1">
    <location>
        <begin position="4"/>
        <end position="324"/>
    </location>
</feature>
<evidence type="ECO:0000313" key="2">
    <source>
        <dbReference type="EMBL" id="KKW35733.1"/>
    </source>
</evidence>
<dbReference type="Gene3D" id="3.40.50.720">
    <property type="entry name" value="NAD(P)-binding Rossmann-like Domain"/>
    <property type="match status" value="1"/>
</dbReference>
<name>A0A0G1XX47_9BACT</name>
<accession>A0A0G1XX47</accession>
<dbReference type="Proteomes" id="UP000034740">
    <property type="component" value="Unassembled WGS sequence"/>
</dbReference>
<dbReference type="EMBL" id="LCRO01000003">
    <property type="protein sequence ID" value="KKW35733.1"/>
    <property type="molecule type" value="Genomic_DNA"/>
</dbReference>
<comment type="caution">
    <text evidence="2">The sequence shown here is derived from an EMBL/GenBank/DDBJ whole genome shotgun (WGS) entry which is preliminary data.</text>
</comment>
<dbReference type="InterPro" id="IPR016040">
    <property type="entry name" value="NAD(P)-bd_dom"/>
</dbReference>
<dbReference type="PATRIC" id="fig|1618605.3.peg.216"/>
<dbReference type="SUPFAM" id="SSF51735">
    <property type="entry name" value="NAD(P)-binding Rossmann-fold domains"/>
    <property type="match status" value="1"/>
</dbReference>
<reference evidence="2 3" key="1">
    <citation type="journal article" date="2015" name="Nature">
        <title>rRNA introns, odd ribosomes, and small enigmatic genomes across a large radiation of phyla.</title>
        <authorList>
            <person name="Brown C.T."/>
            <person name="Hug L.A."/>
            <person name="Thomas B.C."/>
            <person name="Sharon I."/>
            <person name="Castelle C.J."/>
            <person name="Singh A."/>
            <person name="Wilkins M.J."/>
            <person name="Williams K.H."/>
            <person name="Banfield J.F."/>
        </authorList>
    </citation>
    <scope>NUCLEOTIDE SEQUENCE [LARGE SCALE GENOMIC DNA]</scope>
</reference>
<sequence>MTTLLTGAGGAIGVHVLAHVMHNTDWQVVALDSFKSEHKGYFDRITKVCEDHPDWRSRFVVVTHDLGAPLTPRQIKQMGPIDYVLNLAARSDVQNSIDDPLPFVRNNTELMLNILEYARVARPKVFLHFSTDEVYGPSPKNSGHKEWDPILPSNPYSASKAAQEALAIAWWRCYGVPLIITNTMNNFREMQAPSKFPAMIQQKIEHGEVIRVHAANKAIGTRYYIHSRNTADAILFVLKNVQPKLHSPGEIDRPVRLNIVGDRQVDNLELVQTIGELMGKEPKYELVDFHENNPGHDLHYGLNGEKLASLGWKSPLSFEESLRNTIEWQKNNPEWM</sequence>
<protein>
    <submittedName>
        <fullName evidence="2">NAD dependent epimerase/dehydratase family protein</fullName>
    </submittedName>
</protein>
<dbReference type="PANTHER" id="PTHR43000">
    <property type="entry name" value="DTDP-D-GLUCOSE 4,6-DEHYDRATASE-RELATED"/>
    <property type="match status" value="1"/>
</dbReference>
<evidence type="ECO:0000313" key="3">
    <source>
        <dbReference type="Proteomes" id="UP000034740"/>
    </source>
</evidence>
<dbReference type="InterPro" id="IPR036291">
    <property type="entry name" value="NAD(P)-bd_dom_sf"/>
</dbReference>
<proteinExistence type="predicted"/>
<dbReference type="Gene3D" id="3.90.25.10">
    <property type="entry name" value="UDP-galactose 4-epimerase, domain 1"/>
    <property type="match status" value="1"/>
</dbReference>
<evidence type="ECO:0000259" key="1">
    <source>
        <dbReference type="Pfam" id="PF16363"/>
    </source>
</evidence>
<dbReference type="AlphaFoldDB" id="A0A0G1XX47"/>
<organism evidence="2 3">
    <name type="scientific">Candidatus Adlerbacteria bacterium GW2011_GWA1_54_10</name>
    <dbReference type="NCBI Taxonomy" id="1618605"/>
    <lineage>
        <taxon>Bacteria</taxon>
        <taxon>Candidatus Adleribacteriota</taxon>
    </lineage>
</organism>